<gene>
    <name evidence="2" type="ORF">Naga_102367g1</name>
</gene>
<dbReference type="AlphaFoldDB" id="W7T6X7"/>
<protein>
    <submittedName>
        <fullName evidence="2">Uncharacterized protein</fullName>
    </submittedName>
</protein>
<evidence type="ECO:0000313" key="2">
    <source>
        <dbReference type="EMBL" id="EWM22785.1"/>
    </source>
</evidence>
<keyword evidence="1" id="KW-0812">Transmembrane</keyword>
<name>W7T6X7_9STRA</name>
<feature type="transmembrane region" description="Helical" evidence="1">
    <location>
        <begin position="44"/>
        <end position="67"/>
    </location>
</feature>
<reference evidence="2 3" key="1">
    <citation type="journal article" date="2014" name="Mol. Plant">
        <title>Chromosome Scale Genome Assembly and Transcriptome Profiling of Nannochloropsis gaditana in Nitrogen Depletion.</title>
        <authorList>
            <person name="Corteggiani Carpinelli E."/>
            <person name="Telatin A."/>
            <person name="Vitulo N."/>
            <person name="Forcato C."/>
            <person name="D'Angelo M."/>
            <person name="Schiavon R."/>
            <person name="Vezzi A."/>
            <person name="Giacometti G.M."/>
            <person name="Morosinotto T."/>
            <person name="Valle G."/>
        </authorList>
    </citation>
    <scope>NUCLEOTIDE SEQUENCE [LARGE SCALE GENOMIC DNA]</scope>
    <source>
        <strain evidence="2 3">B-31</strain>
    </source>
</reference>
<keyword evidence="3" id="KW-1185">Reference proteome</keyword>
<keyword evidence="1" id="KW-0472">Membrane</keyword>
<proteinExistence type="predicted"/>
<organism evidence="2 3">
    <name type="scientific">Nannochloropsis gaditana</name>
    <dbReference type="NCBI Taxonomy" id="72520"/>
    <lineage>
        <taxon>Eukaryota</taxon>
        <taxon>Sar</taxon>
        <taxon>Stramenopiles</taxon>
        <taxon>Ochrophyta</taxon>
        <taxon>Eustigmatophyceae</taxon>
        <taxon>Eustigmatales</taxon>
        <taxon>Monodopsidaceae</taxon>
        <taxon>Nannochloropsis</taxon>
    </lineage>
</organism>
<dbReference type="EMBL" id="AZIL01002081">
    <property type="protein sequence ID" value="EWM22785.1"/>
    <property type="molecule type" value="Genomic_DNA"/>
</dbReference>
<evidence type="ECO:0000313" key="3">
    <source>
        <dbReference type="Proteomes" id="UP000019335"/>
    </source>
</evidence>
<evidence type="ECO:0000256" key="1">
    <source>
        <dbReference type="SAM" id="Phobius"/>
    </source>
</evidence>
<comment type="caution">
    <text evidence="2">The sequence shown here is derived from an EMBL/GenBank/DDBJ whole genome shotgun (WGS) entry which is preliminary data.</text>
</comment>
<keyword evidence="1" id="KW-1133">Transmembrane helix</keyword>
<accession>W7T6X7</accession>
<sequence length="100" mass="11392">MVATGSFRKRPCPIEGVLPRRRCLLPSSPSFLSSLLPYLPTVSFPLETLCFLLTLSLCAIFCFRIIINILPDMLFPRCLFCIPPTALVFERPAWWPQCCK</sequence>
<dbReference type="Proteomes" id="UP000019335">
    <property type="component" value="Unassembled WGS sequence"/>
</dbReference>